<accession>A0A9D4YVV6</accession>
<dbReference type="GO" id="GO:0031146">
    <property type="term" value="P:SCF-dependent proteasomal ubiquitin-dependent protein catabolic process"/>
    <property type="evidence" value="ECO:0007669"/>
    <property type="project" value="TreeGrafter"/>
</dbReference>
<organism evidence="4 5">
    <name type="scientific">Chlorella vulgaris</name>
    <name type="common">Green alga</name>
    <dbReference type="NCBI Taxonomy" id="3077"/>
    <lineage>
        <taxon>Eukaryota</taxon>
        <taxon>Viridiplantae</taxon>
        <taxon>Chlorophyta</taxon>
        <taxon>core chlorophytes</taxon>
        <taxon>Trebouxiophyceae</taxon>
        <taxon>Chlorellales</taxon>
        <taxon>Chlorellaceae</taxon>
        <taxon>Chlorella clade</taxon>
        <taxon>Chlorella</taxon>
    </lineage>
</organism>
<comment type="subcellular location">
    <subcellularLocation>
        <location evidence="1">Cytoplasm</location>
        <location evidence="1">Cytoskeleton</location>
        <location evidence="1">Cilium axoneme</location>
    </subcellularLocation>
</comment>
<feature type="compositionally biased region" description="Acidic residues" evidence="2">
    <location>
        <begin position="116"/>
        <end position="126"/>
    </location>
</feature>
<dbReference type="EMBL" id="SIDB01000009">
    <property type="protein sequence ID" value="KAI3428610.1"/>
    <property type="molecule type" value="Genomic_DNA"/>
</dbReference>
<evidence type="ECO:0000259" key="3">
    <source>
        <dbReference type="Pfam" id="PF25372"/>
    </source>
</evidence>
<dbReference type="InterPro" id="IPR006553">
    <property type="entry name" value="Leu-rich_rpt_Cys-con_subtyp"/>
</dbReference>
<dbReference type="Gene3D" id="3.80.10.10">
    <property type="entry name" value="Ribonuclease Inhibitor"/>
    <property type="match status" value="1"/>
</dbReference>
<evidence type="ECO:0000256" key="2">
    <source>
        <dbReference type="SAM" id="MobiDB-lite"/>
    </source>
</evidence>
<dbReference type="PANTHER" id="PTHR13318:SF190">
    <property type="entry name" value="PARTNER OF PAIRED, ISOFORM B"/>
    <property type="match status" value="1"/>
</dbReference>
<evidence type="ECO:0000313" key="5">
    <source>
        <dbReference type="Proteomes" id="UP001055712"/>
    </source>
</evidence>
<reference evidence="4" key="1">
    <citation type="journal article" date="2019" name="Plant J.">
        <title>Chlorella vulgaris genome assembly and annotation reveals the molecular basis for metabolic acclimation to high light conditions.</title>
        <authorList>
            <person name="Cecchin M."/>
            <person name="Marcolungo L."/>
            <person name="Rossato M."/>
            <person name="Girolomoni L."/>
            <person name="Cosentino E."/>
            <person name="Cuine S."/>
            <person name="Li-Beisson Y."/>
            <person name="Delledonne M."/>
            <person name="Ballottari M."/>
        </authorList>
    </citation>
    <scope>NUCLEOTIDE SEQUENCE</scope>
    <source>
        <strain evidence="4">211/11P</strain>
    </source>
</reference>
<dbReference type="SUPFAM" id="SSF52047">
    <property type="entry name" value="RNI-like"/>
    <property type="match status" value="1"/>
</dbReference>
<dbReference type="AlphaFoldDB" id="A0A9D4YVV6"/>
<dbReference type="GO" id="GO:0005930">
    <property type="term" value="C:axoneme"/>
    <property type="evidence" value="ECO:0007669"/>
    <property type="project" value="UniProtKB-SubCell"/>
</dbReference>
<evidence type="ECO:0000313" key="4">
    <source>
        <dbReference type="EMBL" id="KAI3428610.1"/>
    </source>
</evidence>
<dbReference type="InterPro" id="IPR057207">
    <property type="entry name" value="FBXL15_LRR"/>
</dbReference>
<dbReference type="PANTHER" id="PTHR13318">
    <property type="entry name" value="PARTNER OF PAIRED, ISOFORM B-RELATED"/>
    <property type="match status" value="1"/>
</dbReference>
<dbReference type="GO" id="GO:0019005">
    <property type="term" value="C:SCF ubiquitin ligase complex"/>
    <property type="evidence" value="ECO:0007669"/>
    <property type="project" value="TreeGrafter"/>
</dbReference>
<evidence type="ECO:0000256" key="1">
    <source>
        <dbReference type="ARBA" id="ARBA00004430"/>
    </source>
</evidence>
<dbReference type="Pfam" id="PF25372">
    <property type="entry name" value="DUF7885"/>
    <property type="match status" value="1"/>
</dbReference>
<dbReference type="InterPro" id="IPR032675">
    <property type="entry name" value="LRR_dom_sf"/>
</dbReference>
<feature type="domain" description="F-box/LRR-repeat protein 15-like leucin rich repeat" evidence="3">
    <location>
        <begin position="367"/>
        <end position="456"/>
    </location>
</feature>
<reference evidence="4" key="2">
    <citation type="submission" date="2020-11" db="EMBL/GenBank/DDBJ databases">
        <authorList>
            <person name="Cecchin M."/>
            <person name="Marcolungo L."/>
            <person name="Rossato M."/>
            <person name="Girolomoni L."/>
            <person name="Cosentino E."/>
            <person name="Cuine S."/>
            <person name="Li-Beisson Y."/>
            <person name="Delledonne M."/>
            <person name="Ballottari M."/>
        </authorList>
    </citation>
    <scope>NUCLEOTIDE SEQUENCE</scope>
    <source>
        <strain evidence="4">211/11P</strain>
        <tissue evidence="4">Whole cell</tissue>
    </source>
</reference>
<keyword evidence="5" id="KW-1185">Reference proteome</keyword>
<feature type="region of interest" description="Disordered" evidence="2">
    <location>
        <begin position="33"/>
        <end position="132"/>
    </location>
</feature>
<sequence length="581" mass="60032">MCIGDPMLCLVRGNRHRRHAPPTRTSRLVAPTVRKPSHAPCMEGATRSGDLGMDLLPTKRNRHSGWRPASSIDTHGGSGGAPPPQRTAHGPTTSSPALGSWCMRRTSSGEQRGELEREEEEEEEGDSQAARGKVQRVCCVNAANHQQTSTNGSMSDASDGAAAVVSRSECEGNTVSSCRQPAPFGSGSLPPRSRYHLAGCGHLSSASSLSESEAGLSAACTAATAAAATAAAAAGPPPREAGASLGSSCSQPAGCGLMALDVQPAAACDSACCSPACSLPAAPSRWAEVPDDVYKRVLEQLAPSTPRVLRLVCRGWEAATSRLMCHLRPEAVAGKRLGRRFPALHSLDLCAAHMGVGFATPRLLRLQSLLQNEHLAELAGLRRLEQLSLRGCSQLSGTGLALLAPLSASLSMLNLSNCAGLTDDCLAVLAAAVPRLALLNLQGCRRVGDTGIVHLASMPCLRHILLPGGASDASMQTLVAMPALERVALRGCMRVTTAGVYLLLQRRGLQRVVISKCPQVTLESLCGESNLRVVAEGTLLLPSTASVVGGAALRVAMGGPGAGGGIGALAGQDMQLLVADV</sequence>
<protein>
    <recommendedName>
        <fullName evidence="3">F-box/LRR-repeat protein 15-like leucin rich repeat domain-containing protein</fullName>
    </recommendedName>
</protein>
<proteinExistence type="predicted"/>
<dbReference type="OrthoDB" id="550575at2759"/>
<name>A0A9D4YVV6_CHLVU</name>
<comment type="caution">
    <text evidence="4">The sequence shown here is derived from an EMBL/GenBank/DDBJ whole genome shotgun (WGS) entry which is preliminary data.</text>
</comment>
<dbReference type="SMART" id="SM00367">
    <property type="entry name" value="LRR_CC"/>
    <property type="match status" value="5"/>
</dbReference>
<dbReference type="Proteomes" id="UP001055712">
    <property type="component" value="Unassembled WGS sequence"/>
</dbReference>
<gene>
    <name evidence="4" type="ORF">D9Q98_007433</name>
</gene>